<dbReference type="EMBL" id="UINC01001108">
    <property type="protein sequence ID" value="SUZ71016.1"/>
    <property type="molecule type" value="Genomic_DNA"/>
</dbReference>
<protein>
    <recommendedName>
        <fullName evidence="1">Phosphoribulokinase/uridine kinase domain-containing protein</fullName>
    </recommendedName>
</protein>
<evidence type="ECO:0000313" key="2">
    <source>
        <dbReference type="EMBL" id="SUZ71016.1"/>
    </source>
</evidence>
<name>A0A381PVC5_9ZZZZ</name>
<organism evidence="2">
    <name type="scientific">marine metagenome</name>
    <dbReference type="NCBI Taxonomy" id="408172"/>
    <lineage>
        <taxon>unclassified sequences</taxon>
        <taxon>metagenomes</taxon>
        <taxon>ecological metagenomes</taxon>
    </lineage>
</organism>
<dbReference type="InterPro" id="IPR006083">
    <property type="entry name" value="PRK/URK"/>
</dbReference>
<evidence type="ECO:0000259" key="1">
    <source>
        <dbReference type="Pfam" id="PF00485"/>
    </source>
</evidence>
<reference evidence="2" key="1">
    <citation type="submission" date="2018-05" db="EMBL/GenBank/DDBJ databases">
        <authorList>
            <person name="Lanie J.A."/>
            <person name="Ng W.-L."/>
            <person name="Kazmierczak K.M."/>
            <person name="Andrzejewski T.M."/>
            <person name="Davidsen T.M."/>
            <person name="Wayne K.J."/>
            <person name="Tettelin H."/>
            <person name="Glass J.I."/>
            <person name="Rusch D."/>
            <person name="Podicherti R."/>
            <person name="Tsui H.-C.T."/>
            <person name="Winkler M.E."/>
        </authorList>
    </citation>
    <scope>NUCLEOTIDE SEQUENCE</scope>
</reference>
<dbReference type="Pfam" id="PF00485">
    <property type="entry name" value="PRK"/>
    <property type="match status" value="1"/>
</dbReference>
<dbReference type="GO" id="GO:0005524">
    <property type="term" value="F:ATP binding"/>
    <property type="evidence" value="ECO:0007669"/>
    <property type="project" value="InterPro"/>
</dbReference>
<dbReference type="PRINTS" id="PR00988">
    <property type="entry name" value="URIDINKINASE"/>
</dbReference>
<dbReference type="PANTHER" id="PTHR10285">
    <property type="entry name" value="URIDINE KINASE"/>
    <property type="match status" value="1"/>
</dbReference>
<accession>A0A381PVC5</accession>
<gene>
    <name evidence="2" type="ORF">METZ01_LOCUS23870</name>
</gene>
<dbReference type="SUPFAM" id="SSF52540">
    <property type="entry name" value="P-loop containing nucleoside triphosphate hydrolases"/>
    <property type="match status" value="1"/>
</dbReference>
<sequence>MVERLPKTVVLPLDSYYYDRPDHIPSDHYDYDVSQAFDFELYQQHLTQLSAGESVLKPDFVYETGKRATEFTEIVPDKYLIIEGLHVLLRPNIRQLLSFSFYLESPLDVAVSRRCLRDIKDYEISAEYSLNQYLKFVRPVFFEQIQPTKQYADIVVENSYETRLDLFIDNYLADNEL</sequence>
<dbReference type="InterPro" id="IPR027417">
    <property type="entry name" value="P-loop_NTPase"/>
</dbReference>
<feature type="domain" description="Phosphoribulokinase/uridine kinase" evidence="1">
    <location>
        <begin position="19"/>
        <end position="158"/>
    </location>
</feature>
<dbReference type="AlphaFoldDB" id="A0A381PVC5"/>
<dbReference type="Gene3D" id="3.40.50.300">
    <property type="entry name" value="P-loop containing nucleotide triphosphate hydrolases"/>
    <property type="match status" value="1"/>
</dbReference>
<dbReference type="GO" id="GO:0016301">
    <property type="term" value="F:kinase activity"/>
    <property type="evidence" value="ECO:0007669"/>
    <property type="project" value="InterPro"/>
</dbReference>
<proteinExistence type="predicted"/>